<sequence>MMIGGPPFDGYHAHGGNVPMPELVAIEEEEPEELKEKNLLERVIRGQIEEYTIKKILQSSLYGKVCQGVGNVTSDDVAIKVLHKDLIGRQEKNRQLPETPLAEVFFAHLLQGHPHVMSIREVFEDEKCHFVVSDLATGEDLVELLRKHRGDLREEHARTFLRQAAEGLAFLHSQGLAMQDFSLENCLLFLTPDGKYHVRICDPGQAVVFLMAPNGVEVPVDYRGYIGKKFRPPEVHYEGRPYFASRVDSWCLGWSAFYLLFGTELLDNAHPTDHPEDDWRWFELCRGRHERVFEALGVQDRLSPAAKDFIMRLLQVQPQQRMSVQAALNHPWLRDASLETMDAIPEHLKVGSHSSGSAGPSDREDDAEEESGREDRRRGTSDEQEKRRRARRLLQKVPLIPEKYKQYMHDLCRMDKPSGAILAPTPKAPKGASHADAGLMGRFAEQMKIQGPLVVAPKVGGIGGGRGAVLSPPPLSGHLPHHQHHHHQRHQQQQQSEGLPPTAWWMSQGSQGGQGGQASMQQQHGGSYATWNVLRTTNLLPMPPSFPVGAAGGAYRGSSPAPAAAAPAATASVGQIGPQALPRSITRFAGHRPGHAQIHMAQNQMRCVSPLPVSSARLHHGEGYIGVATVPVGQVPAAEMTL</sequence>
<evidence type="ECO:0000256" key="5">
    <source>
        <dbReference type="ARBA" id="ARBA00022840"/>
    </source>
</evidence>
<feature type="compositionally biased region" description="Basic residues" evidence="6">
    <location>
        <begin position="479"/>
        <end position="490"/>
    </location>
</feature>
<evidence type="ECO:0000256" key="3">
    <source>
        <dbReference type="ARBA" id="ARBA00022741"/>
    </source>
</evidence>
<dbReference type="InterPro" id="IPR011009">
    <property type="entry name" value="Kinase-like_dom_sf"/>
</dbReference>
<dbReference type="VEuPathDB" id="CryptoDB:Vbra_19896"/>
<keyword evidence="9" id="KW-1185">Reference proteome</keyword>
<feature type="compositionally biased region" description="Basic and acidic residues" evidence="6">
    <location>
        <begin position="373"/>
        <end position="386"/>
    </location>
</feature>
<keyword evidence="3" id="KW-0547">Nucleotide-binding</keyword>
<dbReference type="PANTHER" id="PTHR24345:SF91">
    <property type="entry name" value="SERINE_THREONINE-PROTEIN KINASE PLK4"/>
    <property type="match status" value="1"/>
</dbReference>
<organism evidence="8 9">
    <name type="scientific">Vitrella brassicaformis (strain CCMP3155)</name>
    <dbReference type="NCBI Taxonomy" id="1169540"/>
    <lineage>
        <taxon>Eukaryota</taxon>
        <taxon>Sar</taxon>
        <taxon>Alveolata</taxon>
        <taxon>Colpodellida</taxon>
        <taxon>Vitrellaceae</taxon>
        <taxon>Vitrella</taxon>
    </lineage>
</organism>
<feature type="region of interest" description="Disordered" evidence="6">
    <location>
        <begin position="349"/>
        <end position="394"/>
    </location>
</feature>
<dbReference type="STRING" id="1169540.A0A0G4H837"/>
<dbReference type="PROSITE" id="PS50011">
    <property type="entry name" value="PROTEIN_KINASE_DOM"/>
    <property type="match status" value="1"/>
</dbReference>
<keyword evidence="2" id="KW-0808">Transferase</keyword>
<keyword evidence="5" id="KW-0067">ATP-binding</keyword>
<dbReference type="EMBL" id="CDMY01001064">
    <property type="protein sequence ID" value="CEM40062.1"/>
    <property type="molecule type" value="Genomic_DNA"/>
</dbReference>
<dbReference type="SUPFAM" id="SSF56112">
    <property type="entry name" value="Protein kinase-like (PK-like)"/>
    <property type="match status" value="1"/>
</dbReference>
<evidence type="ECO:0000256" key="2">
    <source>
        <dbReference type="ARBA" id="ARBA00022679"/>
    </source>
</evidence>
<dbReference type="Pfam" id="PF00069">
    <property type="entry name" value="Pkinase"/>
    <property type="match status" value="1"/>
</dbReference>
<accession>A0A0G4H837</accession>
<dbReference type="AlphaFoldDB" id="A0A0G4H837"/>
<dbReference type="OrthoDB" id="439212at2759"/>
<feature type="region of interest" description="Disordered" evidence="6">
    <location>
        <begin position="470"/>
        <end position="524"/>
    </location>
</feature>
<evidence type="ECO:0000259" key="7">
    <source>
        <dbReference type="PROSITE" id="PS50011"/>
    </source>
</evidence>
<dbReference type="PhylomeDB" id="A0A0G4H837"/>
<dbReference type="GO" id="GO:0004674">
    <property type="term" value="F:protein serine/threonine kinase activity"/>
    <property type="evidence" value="ECO:0007669"/>
    <property type="project" value="UniProtKB-KW"/>
</dbReference>
<keyword evidence="4" id="KW-0418">Kinase</keyword>
<evidence type="ECO:0000256" key="1">
    <source>
        <dbReference type="ARBA" id="ARBA00022527"/>
    </source>
</evidence>
<protein>
    <recommendedName>
        <fullName evidence="7">Protein kinase domain-containing protein</fullName>
    </recommendedName>
</protein>
<evidence type="ECO:0000313" key="8">
    <source>
        <dbReference type="EMBL" id="CEM40062.1"/>
    </source>
</evidence>
<keyword evidence="1" id="KW-0723">Serine/threonine-protein kinase</keyword>
<proteinExistence type="predicted"/>
<dbReference type="GO" id="GO:0005524">
    <property type="term" value="F:ATP binding"/>
    <property type="evidence" value="ECO:0007669"/>
    <property type="project" value="UniProtKB-KW"/>
</dbReference>
<name>A0A0G4H837_VITBC</name>
<dbReference type="Proteomes" id="UP000041254">
    <property type="component" value="Unassembled WGS sequence"/>
</dbReference>
<dbReference type="InParanoid" id="A0A0G4H837"/>
<feature type="compositionally biased region" description="Acidic residues" evidence="6">
    <location>
        <begin position="363"/>
        <end position="372"/>
    </location>
</feature>
<evidence type="ECO:0000313" key="9">
    <source>
        <dbReference type="Proteomes" id="UP000041254"/>
    </source>
</evidence>
<dbReference type="Gene3D" id="1.10.510.10">
    <property type="entry name" value="Transferase(Phosphotransferase) domain 1"/>
    <property type="match status" value="1"/>
</dbReference>
<dbReference type="PANTHER" id="PTHR24345">
    <property type="entry name" value="SERINE/THREONINE-PROTEIN KINASE PLK"/>
    <property type="match status" value="1"/>
</dbReference>
<dbReference type="GO" id="GO:0005634">
    <property type="term" value="C:nucleus"/>
    <property type="evidence" value="ECO:0007669"/>
    <property type="project" value="TreeGrafter"/>
</dbReference>
<dbReference type="InterPro" id="IPR000719">
    <property type="entry name" value="Prot_kinase_dom"/>
</dbReference>
<feature type="domain" description="Protein kinase" evidence="7">
    <location>
        <begin position="51"/>
        <end position="333"/>
    </location>
</feature>
<evidence type="ECO:0000256" key="4">
    <source>
        <dbReference type="ARBA" id="ARBA00022777"/>
    </source>
</evidence>
<reference evidence="8 9" key="1">
    <citation type="submission" date="2014-11" db="EMBL/GenBank/DDBJ databases">
        <authorList>
            <person name="Zhu J."/>
            <person name="Qi W."/>
            <person name="Song R."/>
        </authorList>
    </citation>
    <scope>NUCLEOTIDE SEQUENCE [LARGE SCALE GENOMIC DNA]</scope>
</reference>
<evidence type="ECO:0000256" key="6">
    <source>
        <dbReference type="SAM" id="MobiDB-lite"/>
    </source>
</evidence>
<gene>
    <name evidence="8" type="ORF">Vbra_19896</name>
</gene>